<comment type="caution">
    <text evidence="7">The sequence shown here is derived from an EMBL/GenBank/DDBJ whole genome shotgun (WGS) entry which is preliminary data.</text>
</comment>
<organism evidence="7 8">
    <name type="scientific">Undibacterium pigrum</name>
    <dbReference type="NCBI Taxonomy" id="401470"/>
    <lineage>
        <taxon>Bacteria</taxon>
        <taxon>Pseudomonadati</taxon>
        <taxon>Pseudomonadota</taxon>
        <taxon>Betaproteobacteria</taxon>
        <taxon>Burkholderiales</taxon>
        <taxon>Oxalobacteraceae</taxon>
        <taxon>Undibacterium</taxon>
    </lineage>
</organism>
<dbReference type="PROSITE" id="PS00080">
    <property type="entry name" value="MULTICOPPER_OXIDASE2"/>
    <property type="match status" value="1"/>
</dbReference>
<dbReference type="GO" id="GO:0042597">
    <property type="term" value="C:periplasmic space"/>
    <property type="evidence" value="ECO:0007669"/>
    <property type="project" value="UniProtKB-SubCell"/>
</dbReference>
<keyword evidence="8" id="KW-1185">Reference proteome</keyword>
<dbReference type="Pfam" id="PF07731">
    <property type="entry name" value="Cu-oxidase_2"/>
    <property type="match status" value="1"/>
</dbReference>
<dbReference type="GO" id="GO:0016491">
    <property type="term" value="F:oxidoreductase activity"/>
    <property type="evidence" value="ECO:0007669"/>
    <property type="project" value="UniProtKB-KW"/>
</dbReference>
<dbReference type="CDD" id="cd13853">
    <property type="entry name" value="CuRO_1_Tth-MCO_like"/>
    <property type="match status" value="1"/>
</dbReference>
<dbReference type="InterPro" id="IPR002355">
    <property type="entry name" value="Cu_oxidase_Cu_BS"/>
</dbReference>
<comment type="subcellular location">
    <subcellularLocation>
        <location evidence="1">Periplasm</location>
    </subcellularLocation>
</comment>
<dbReference type="Proteomes" id="UP000247792">
    <property type="component" value="Unassembled WGS sequence"/>
</dbReference>
<evidence type="ECO:0000259" key="6">
    <source>
        <dbReference type="Pfam" id="PF07732"/>
    </source>
</evidence>
<dbReference type="OrthoDB" id="9757546at2"/>
<dbReference type="Gene3D" id="2.60.40.420">
    <property type="entry name" value="Cupredoxins - blue copper proteins"/>
    <property type="match status" value="3"/>
</dbReference>
<dbReference type="PROSITE" id="PS00079">
    <property type="entry name" value="MULTICOPPER_OXIDASE1"/>
    <property type="match status" value="1"/>
</dbReference>
<dbReference type="CDD" id="cd13900">
    <property type="entry name" value="CuRO_3_Tth-MCO_like"/>
    <property type="match status" value="1"/>
</dbReference>
<proteinExistence type="predicted"/>
<feature type="signal peptide" evidence="4">
    <location>
        <begin position="1"/>
        <end position="26"/>
    </location>
</feature>
<feature type="domain" description="Plastocyanin-like" evidence="5">
    <location>
        <begin position="524"/>
        <end position="674"/>
    </location>
</feature>
<sequence>MHIHLKQMRLLAGTAAMTGASLFCHAVLAQEAKTKEAPQAPPLASQIADRDIAADLIKPAANLLSAGQRKMVERSGREIRYFLPIQMTPGFIYNPSTGEYDQVSLRSYGRNVSGAPNLLRPDFVAPTVVMKPGQTVRFDLSNRLDKEPGCELVAKDNINTPHCYNTTNLHSHGLWISPSGNSDNVLLAIKPKVNFEYEYNVPADHPAGTFWYHPHVHGSTAMQVGSGMAGALIVKGDRQPTVLSNGDLDTLLNPFKPAAGNYGEVMLMQQIPYACFIKGPDPKNPGKEIDVIQTNPDGTWLCKKGDTGLVQDFAAQFAPGAWTTSGRHTLINGFARNPAKPLVMEAGKLYRWRLVDAGVREPIALRIRKIGDVSKLTPKAATPEALQAEVKNACDGIDVLQFEVATDGLTRPNAFAKVTNTLQPGYRSDILFSLPEKGDYCVYSDSGATGSISSLPDNAKVMTVIHAVGNKTSGDQTQFVTKELVRAAGLLSKGVRDTIIRDLKDGLKLTKFVPHKAIPESELTDPQKPVELTLGIDFRGDKPSFDVNGAPYKPGDVQQTLILGQVQEWHIKSYNPTKDGERSVQHPFHIHVNPYQIISITDKNGVDVSALTDTKAPTIGQYAGMQGVWKDTIMATPGYTVKTRTRYQRYIGEYVLHCHILDHEDQGMMQNVKVVLPDGNGGASVGGHGAHGSH</sequence>
<dbReference type="SUPFAM" id="SSF49503">
    <property type="entry name" value="Cupredoxins"/>
    <property type="match status" value="3"/>
</dbReference>
<feature type="chain" id="PRO_5016288969" evidence="4">
    <location>
        <begin position="27"/>
        <end position="694"/>
    </location>
</feature>
<dbReference type="Pfam" id="PF07732">
    <property type="entry name" value="Cu-oxidase_3"/>
    <property type="match status" value="1"/>
</dbReference>
<keyword evidence="2" id="KW-0479">Metal-binding</keyword>
<evidence type="ECO:0000256" key="2">
    <source>
        <dbReference type="ARBA" id="ARBA00022723"/>
    </source>
</evidence>
<evidence type="ECO:0000256" key="3">
    <source>
        <dbReference type="ARBA" id="ARBA00023002"/>
    </source>
</evidence>
<name>A0A318JHE8_9BURK</name>
<gene>
    <name evidence="7" type="ORF">DFR42_101369</name>
</gene>
<feature type="domain" description="Plastocyanin-like" evidence="6">
    <location>
        <begin position="164"/>
        <end position="237"/>
    </location>
</feature>
<keyword evidence="3" id="KW-0560">Oxidoreductase</keyword>
<dbReference type="InterPro" id="IPR033138">
    <property type="entry name" value="Cu_oxidase_CS"/>
</dbReference>
<dbReference type="InterPro" id="IPR045087">
    <property type="entry name" value="Cu-oxidase_fam"/>
</dbReference>
<dbReference type="AlphaFoldDB" id="A0A318JHE8"/>
<dbReference type="PANTHER" id="PTHR11709">
    <property type="entry name" value="MULTI-COPPER OXIDASE"/>
    <property type="match status" value="1"/>
</dbReference>
<reference evidence="7 8" key="1">
    <citation type="submission" date="2018-05" db="EMBL/GenBank/DDBJ databases">
        <title>Genomic Encyclopedia of Type Strains, Phase IV (KMG-IV): sequencing the most valuable type-strain genomes for metagenomic binning, comparative biology and taxonomic classification.</title>
        <authorList>
            <person name="Goeker M."/>
        </authorList>
    </citation>
    <scope>NUCLEOTIDE SEQUENCE [LARGE SCALE GENOMIC DNA]</scope>
    <source>
        <strain evidence="7 8">DSM 19792</strain>
    </source>
</reference>
<protein>
    <submittedName>
        <fullName evidence="7">FtsP/CotA-like multicopper oxidase with cupredoxin domain</fullName>
    </submittedName>
</protein>
<dbReference type="GO" id="GO:0005507">
    <property type="term" value="F:copper ion binding"/>
    <property type="evidence" value="ECO:0007669"/>
    <property type="project" value="InterPro"/>
</dbReference>
<dbReference type="EMBL" id="QJKB01000001">
    <property type="protein sequence ID" value="PXX46793.1"/>
    <property type="molecule type" value="Genomic_DNA"/>
</dbReference>
<dbReference type="PANTHER" id="PTHR11709:SF518">
    <property type="entry name" value="MULTICOPPER OXIDASE"/>
    <property type="match status" value="1"/>
</dbReference>
<evidence type="ECO:0000256" key="4">
    <source>
        <dbReference type="SAM" id="SignalP"/>
    </source>
</evidence>
<dbReference type="InterPro" id="IPR011707">
    <property type="entry name" value="Cu-oxidase-like_N"/>
</dbReference>
<evidence type="ECO:0000313" key="7">
    <source>
        <dbReference type="EMBL" id="PXX46793.1"/>
    </source>
</evidence>
<accession>A0A318JHE8</accession>
<evidence type="ECO:0000256" key="1">
    <source>
        <dbReference type="ARBA" id="ARBA00004418"/>
    </source>
</evidence>
<keyword evidence="4" id="KW-0732">Signal</keyword>
<dbReference type="RefSeq" id="WP_110253243.1">
    <property type="nucleotide sequence ID" value="NZ_QJKB01000001.1"/>
</dbReference>
<dbReference type="InterPro" id="IPR011706">
    <property type="entry name" value="Cu-oxidase_C"/>
</dbReference>
<dbReference type="InterPro" id="IPR008972">
    <property type="entry name" value="Cupredoxin"/>
</dbReference>
<evidence type="ECO:0000313" key="8">
    <source>
        <dbReference type="Proteomes" id="UP000247792"/>
    </source>
</evidence>
<evidence type="ECO:0000259" key="5">
    <source>
        <dbReference type="Pfam" id="PF07731"/>
    </source>
</evidence>